<gene>
    <name evidence="1" type="ORF">TNCT_435781</name>
</gene>
<reference evidence="1" key="1">
    <citation type="submission" date="2020-07" db="EMBL/GenBank/DDBJ databases">
        <title>Multicomponent nature underlies the extraordinary mechanical properties of spider dragline silk.</title>
        <authorList>
            <person name="Kono N."/>
            <person name="Nakamura H."/>
            <person name="Mori M."/>
            <person name="Yoshida Y."/>
            <person name="Ohtoshi R."/>
            <person name="Malay A.D."/>
            <person name="Moran D.A.P."/>
            <person name="Tomita M."/>
            <person name="Numata K."/>
            <person name="Arakawa K."/>
        </authorList>
    </citation>
    <scope>NUCLEOTIDE SEQUENCE</scope>
</reference>
<proteinExistence type="predicted"/>
<evidence type="ECO:0000313" key="2">
    <source>
        <dbReference type="Proteomes" id="UP000887116"/>
    </source>
</evidence>
<dbReference type="OrthoDB" id="10569329at2759"/>
<organism evidence="1 2">
    <name type="scientific">Trichonephila clavata</name>
    <name type="common">Joro spider</name>
    <name type="synonym">Nephila clavata</name>
    <dbReference type="NCBI Taxonomy" id="2740835"/>
    <lineage>
        <taxon>Eukaryota</taxon>
        <taxon>Metazoa</taxon>
        <taxon>Ecdysozoa</taxon>
        <taxon>Arthropoda</taxon>
        <taxon>Chelicerata</taxon>
        <taxon>Arachnida</taxon>
        <taxon>Araneae</taxon>
        <taxon>Araneomorphae</taxon>
        <taxon>Entelegynae</taxon>
        <taxon>Araneoidea</taxon>
        <taxon>Nephilidae</taxon>
        <taxon>Trichonephila</taxon>
    </lineage>
</organism>
<sequence>MRGCGVQILEPMFISPEHETPVQIYQPETVSTTVFCVNNDLISVLDEYESKLAVVGQEEFLNLDSMLH</sequence>
<comment type="caution">
    <text evidence="1">The sequence shown here is derived from an EMBL/GenBank/DDBJ whole genome shotgun (WGS) entry which is preliminary data.</text>
</comment>
<dbReference type="EMBL" id="BMAO01022148">
    <property type="protein sequence ID" value="GFQ79848.1"/>
    <property type="molecule type" value="Genomic_DNA"/>
</dbReference>
<accession>A0A8X6KRJ8</accession>
<dbReference type="AlphaFoldDB" id="A0A8X6KRJ8"/>
<protein>
    <submittedName>
        <fullName evidence="1">Uncharacterized protein</fullName>
    </submittedName>
</protein>
<evidence type="ECO:0000313" key="1">
    <source>
        <dbReference type="EMBL" id="GFQ79848.1"/>
    </source>
</evidence>
<name>A0A8X6KRJ8_TRICU</name>
<keyword evidence="2" id="KW-1185">Reference proteome</keyword>
<dbReference type="Proteomes" id="UP000887116">
    <property type="component" value="Unassembled WGS sequence"/>
</dbReference>